<dbReference type="Proteomes" id="UP000568380">
    <property type="component" value="Unassembled WGS sequence"/>
</dbReference>
<feature type="transmembrane region" description="Helical" evidence="1">
    <location>
        <begin position="161"/>
        <end position="183"/>
    </location>
</feature>
<feature type="transmembrane region" description="Helical" evidence="1">
    <location>
        <begin position="338"/>
        <end position="356"/>
    </location>
</feature>
<sequence>MNTMQVARTARWPRWATWGAAAWSLAYGGLGLFWAYGGAGFPFGEGDVPDARAESFLGTATAAGTAPVIAGLGLAGALLAVAMTRDWGGSATTRSGESGARRWGGVARVAMLGPAWAMAFLLVVLVPDARIMTAVGYAPIFLVGLPFGWPDANYFELAFPWPVVNMLICLAGGLLWAGAALAVTRRSAGACQSCGRTEAHAAHWSTPAGAARWGRWAAYTAFAVPLFYSVVRWAWALKIPLLFSEEGIRWLHETGMAWAGAGLATFGAVGGVLTLGLVRPWGEVWPRWVPVLAGRPVPRKLPLGAAGAVTAILASAGAVAVRVTDWTDPSSWLVSPMAYWPVWAVALGLATLAYYYRTRPACPRCGLGGR</sequence>
<reference evidence="2 3" key="1">
    <citation type="submission" date="2020-08" db="EMBL/GenBank/DDBJ databases">
        <title>Genomic Encyclopedia of Type Strains, Phase IV (KMG-IV): sequencing the most valuable type-strain genomes for metagenomic binning, comparative biology and taxonomic classification.</title>
        <authorList>
            <person name="Goeker M."/>
        </authorList>
    </citation>
    <scope>NUCLEOTIDE SEQUENCE [LARGE SCALE GENOMIC DNA]</scope>
    <source>
        <strain evidence="2 3">DSM 45385</strain>
    </source>
</reference>
<evidence type="ECO:0000313" key="3">
    <source>
        <dbReference type="Proteomes" id="UP000568380"/>
    </source>
</evidence>
<keyword evidence="1" id="KW-1133">Transmembrane helix</keyword>
<feature type="transmembrane region" description="Helical" evidence="1">
    <location>
        <begin position="20"/>
        <end position="44"/>
    </location>
</feature>
<dbReference type="RefSeq" id="WP_184964013.1">
    <property type="nucleotide sequence ID" value="NZ_JACHIN010000005.1"/>
</dbReference>
<proteinExistence type="predicted"/>
<feature type="transmembrane region" description="Helical" evidence="1">
    <location>
        <begin position="303"/>
        <end position="323"/>
    </location>
</feature>
<feature type="transmembrane region" description="Helical" evidence="1">
    <location>
        <begin position="216"/>
        <end position="235"/>
    </location>
</feature>
<protein>
    <submittedName>
        <fullName evidence="2">Uncharacterized protein</fullName>
    </submittedName>
</protein>
<keyword evidence="3" id="KW-1185">Reference proteome</keyword>
<keyword evidence="1" id="KW-0472">Membrane</keyword>
<gene>
    <name evidence="2" type="ORF">HNR40_004394</name>
</gene>
<feature type="transmembrane region" description="Helical" evidence="1">
    <location>
        <begin position="255"/>
        <end position="278"/>
    </location>
</feature>
<keyword evidence="1" id="KW-0812">Transmembrane</keyword>
<comment type="caution">
    <text evidence="2">The sequence shown here is derived from an EMBL/GenBank/DDBJ whole genome shotgun (WGS) entry which is preliminary data.</text>
</comment>
<name>A0A7W8EGW3_9ACTN</name>
<accession>A0A7W8EGW3</accession>
<organism evidence="2 3">
    <name type="scientific">Nonomuraea endophytica</name>
    <dbReference type="NCBI Taxonomy" id="714136"/>
    <lineage>
        <taxon>Bacteria</taxon>
        <taxon>Bacillati</taxon>
        <taxon>Actinomycetota</taxon>
        <taxon>Actinomycetes</taxon>
        <taxon>Streptosporangiales</taxon>
        <taxon>Streptosporangiaceae</taxon>
        <taxon>Nonomuraea</taxon>
    </lineage>
</organism>
<evidence type="ECO:0000256" key="1">
    <source>
        <dbReference type="SAM" id="Phobius"/>
    </source>
</evidence>
<feature type="transmembrane region" description="Helical" evidence="1">
    <location>
        <begin position="56"/>
        <end position="83"/>
    </location>
</feature>
<evidence type="ECO:0000313" key="2">
    <source>
        <dbReference type="EMBL" id="MBB5078908.1"/>
    </source>
</evidence>
<feature type="transmembrane region" description="Helical" evidence="1">
    <location>
        <begin position="103"/>
        <end position="124"/>
    </location>
</feature>
<dbReference type="EMBL" id="JACHIN010000005">
    <property type="protein sequence ID" value="MBB5078908.1"/>
    <property type="molecule type" value="Genomic_DNA"/>
</dbReference>
<dbReference type="AlphaFoldDB" id="A0A7W8EGW3"/>